<dbReference type="InterPro" id="IPR003594">
    <property type="entry name" value="HATPase_dom"/>
</dbReference>
<evidence type="ECO:0000256" key="7">
    <source>
        <dbReference type="ARBA" id="ARBA00022840"/>
    </source>
</evidence>
<evidence type="ECO:0000256" key="4">
    <source>
        <dbReference type="ARBA" id="ARBA00022679"/>
    </source>
</evidence>
<evidence type="ECO:0000256" key="6">
    <source>
        <dbReference type="ARBA" id="ARBA00022777"/>
    </source>
</evidence>
<feature type="domain" description="Histidine kinase" evidence="11">
    <location>
        <begin position="263"/>
        <end position="475"/>
    </location>
</feature>
<dbReference type="eggNOG" id="COG4191">
    <property type="taxonomic scope" value="Bacteria"/>
</dbReference>
<evidence type="ECO:0000256" key="5">
    <source>
        <dbReference type="ARBA" id="ARBA00022741"/>
    </source>
</evidence>
<gene>
    <name evidence="12" type="ordered locus">Sulba_0771</name>
</gene>
<dbReference type="PANTHER" id="PTHR43065:SF10">
    <property type="entry name" value="PEROXIDE STRESS-ACTIVATED HISTIDINE KINASE MAK3"/>
    <property type="match status" value="1"/>
</dbReference>
<keyword evidence="7" id="KW-0067">ATP-binding</keyword>
<keyword evidence="13" id="KW-1185">Reference proteome</keyword>
<dbReference type="OrthoDB" id="9805967at2"/>
<keyword evidence="4" id="KW-0808">Transferase</keyword>
<dbReference type="SUPFAM" id="SSF47384">
    <property type="entry name" value="Homodimeric domain of signal transducing histidine kinase"/>
    <property type="match status" value="1"/>
</dbReference>
<dbReference type="PATRIC" id="fig|760154.4.peg.770"/>
<evidence type="ECO:0000256" key="1">
    <source>
        <dbReference type="ARBA" id="ARBA00000085"/>
    </source>
</evidence>
<dbReference type="InterPro" id="IPR036097">
    <property type="entry name" value="HisK_dim/P_sf"/>
</dbReference>
<dbReference type="PANTHER" id="PTHR43065">
    <property type="entry name" value="SENSOR HISTIDINE KINASE"/>
    <property type="match status" value="1"/>
</dbReference>
<evidence type="ECO:0000313" key="13">
    <source>
        <dbReference type="Proteomes" id="UP000006176"/>
    </source>
</evidence>
<proteinExistence type="predicted"/>
<dbReference type="AlphaFoldDB" id="I3XVV1"/>
<keyword evidence="10" id="KW-0472">Membrane</keyword>
<dbReference type="SMART" id="SM00387">
    <property type="entry name" value="HATPase_c"/>
    <property type="match status" value="1"/>
</dbReference>
<dbReference type="EC" id="2.7.13.3" evidence="2"/>
<dbReference type="Gene3D" id="3.30.565.10">
    <property type="entry name" value="Histidine kinase-like ATPase, C-terminal domain"/>
    <property type="match status" value="1"/>
</dbReference>
<dbReference type="GO" id="GO:0000155">
    <property type="term" value="F:phosphorelay sensor kinase activity"/>
    <property type="evidence" value="ECO:0007669"/>
    <property type="project" value="InterPro"/>
</dbReference>
<name>I3XVV1_SULBS</name>
<dbReference type="Gene3D" id="1.10.287.130">
    <property type="match status" value="1"/>
</dbReference>
<dbReference type="InterPro" id="IPR005467">
    <property type="entry name" value="His_kinase_dom"/>
</dbReference>
<feature type="coiled-coil region" evidence="9">
    <location>
        <begin position="286"/>
        <end position="313"/>
    </location>
</feature>
<keyword evidence="3" id="KW-0597">Phosphoprotein</keyword>
<keyword evidence="6 12" id="KW-0418">Kinase</keyword>
<dbReference type="Pfam" id="PF11845">
    <property type="entry name" value="Tll0287-like"/>
    <property type="match status" value="1"/>
</dbReference>
<dbReference type="Pfam" id="PF02518">
    <property type="entry name" value="HATPase_c"/>
    <property type="match status" value="1"/>
</dbReference>
<feature type="transmembrane region" description="Helical" evidence="10">
    <location>
        <begin position="7"/>
        <end position="27"/>
    </location>
</feature>
<dbReference type="SUPFAM" id="SSF55874">
    <property type="entry name" value="ATPase domain of HSP90 chaperone/DNA topoisomerase II/histidine kinase"/>
    <property type="match status" value="1"/>
</dbReference>
<organism evidence="12 13">
    <name type="scientific">Sulfurospirillum barnesii (strain ATCC 700032 / DSM 10660 / SES-3)</name>
    <dbReference type="NCBI Taxonomy" id="760154"/>
    <lineage>
        <taxon>Bacteria</taxon>
        <taxon>Pseudomonadati</taxon>
        <taxon>Campylobacterota</taxon>
        <taxon>Epsilonproteobacteria</taxon>
        <taxon>Campylobacterales</taxon>
        <taxon>Sulfurospirillaceae</taxon>
        <taxon>Sulfurospirillum</taxon>
    </lineage>
</organism>
<accession>I3XVV1</accession>
<keyword evidence="10" id="KW-0812">Transmembrane</keyword>
<dbReference type="InterPro" id="IPR036890">
    <property type="entry name" value="HATPase_C_sf"/>
</dbReference>
<evidence type="ECO:0000256" key="2">
    <source>
        <dbReference type="ARBA" id="ARBA00012438"/>
    </source>
</evidence>
<dbReference type="InterPro" id="IPR021796">
    <property type="entry name" value="Tll0287-like_dom"/>
</dbReference>
<dbReference type="CDD" id="cd00082">
    <property type="entry name" value="HisKA"/>
    <property type="match status" value="1"/>
</dbReference>
<dbReference type="EMBL" id="CP003333">
    <property type="protein sequence ID" value="AFL68075.1"/>
    <property type="molecule type" value="Genomic_DNA"/>
</dbReference>
<dbReference type="STRING" id="760154.Sulba_0771"/>
<evidence type="ECO:0000256" key="10">
    <source>
        <dbReference type="SAM" id="Phobius"/>
    </source>
</evidence>
<dbReference type="RefSeq" id="WP_014768955.1">
    <property type="nucleotide sequence ID" value="NC_018002.1"/>
</dbReference>
<dbReference type="HOGENOM" id="CLU_620653_0_0_7"/>
<sequence>MKFKFKIVVALFVLLYTIITLLFFNFYRELALKDAKQEAIIVLDTMNAIRDYVSIVQRPLIEELKEKKMLVHDFFDPRLLSSTYIARSIYEIQRMKKNINYDYKLIAYNPLNPAHEGNDFEHEILDDFKEGLYDEYAHIITENKTPYFFVGLPIRNSHPSCLECHVANSAPKRMVEQYHVIPDFDSKVGDVIAMITFKIPVLSILTYHVKEFIVGGAVMFIVFVLFILFLYKIYQGELKLQEKTKMLMMSQNRLASMGEMIGNISHQWRQPLAQVSAILINLELHSEKDKLTKEKLSQKIEEANEQLRFMSHTIDDFKNFFAPQKAKQAFSAHEIIHQAKRLLSASFEKDAIEVHIHIQENFTILGYANEIVQVLLNIMNNAKEAFIANNTALRLIKIVAFVEESTPKITIANNAGCIDNALIETIFDPYVSTKESSSGLGLYMSQMIVQKNGARLHVNNLQDGVIFTIIFNPII</sequence>
<dbReference type="KEGG" id="sba:Sulba_0771"/>
<keyword evidence="5" id="KW-0547">Nucleotide-binding</keyword>
<feature type="transmembrane region" description="Helical" evidence="10">
    <location>
        <begin position="212"/>
        <end position="231"/>
    </location>
</feature>
<keyword evidence="8" id="KW-0902">Two-component regulatory system</keyword>
<keyword evidence="10" id="KW-1133">Transmembrane helix</keyword>
<evidence type="ECO:0000256" key="3">
    <source>
        <dbReference type="ARBA" id="ARBA00022553"/>
    </source>
</evidence>
<evidence type="ECO:0000256" key="9">
    <source>
        <dbReference type="SAM" id="Coils"/>
    </source>
</evidence>
<protein>
    <recommendedName>
        <fullName evidence="2">histidine kinase</fullName>
        <ecNumber evidence="2">2.7.13.3</ecNumber>
    </recommendedName>
</protein>
<evidence type="ECO:0000259" key="11">
    <source>
        <dbReference type="PROSITE" id="PS50109"/>
    </source>
</evidence>
<evidence type="ECO:0000313" key="12">
    <source>
        <dbReference type="EMBL" id="AFL68075.1"/>
    </source>
</evidence>
<dbReference type="Proteomes" id="UP000006176">
    <property type="component" value="Chromosome"/>
</dbReference>
<comment type="catalytic activity">
    <reaction evidence="1">
        <text>ATP + protein L-histidine = ADP + protein N-phospho-L-histidine.</text>
        <dbReference type="EC" id="2.7.13.3"/>
    </reaction>
</comment>
<keyword evidence="9" id="KW-0175">Coiled coil</keyword>
<dbReference type="InterPro" id="IPR003661">
    <property type="entry name" value="HisK_dim/P_dom"/>
</dbReference>
<reference evidence="12 13" key="1">
    <citation type="submission" date="2012-06" db="EMBL/GenBank/DDBJ databases">
        <title>Complete sequence of Sulfurospirillum barnesii SES-3.</title>
        <authorList>
            <consortium name="US DOE Joint Genome Institute"/>
            <person name="Lucas S."/>
            <person name="Han J."/>
            <person name="Lapidus A."/>
            <person name="Cheng J.-F."/>
            <person name="Goodwin L."/>
            <person name="Pitluck S."/>
            <person name="Peters L."/>
            <person name="Ovchinnikova G."/>
            <person name="Lu M."/>
            <person name="Detter J.C."/>
            <person name="Han C."/>
            <person name="Tapia R."/>
            <person name="Land M."/>
            <person name="Hauser L."/>
            <person name="Kyrpides N."/>
            <person name="Ivanova N."/>
            <person name="Pagani I."/>
            <person name="Stolz J."/>
            <person name="Arkin A."/>
            <person name="Dehal P."/>
            <person name="Oremland R."/>
            <person name="Saltikov C."/>
            <person name="Basu P."/>
            <person name="Hollibaugh J."/>
            <person name="Newman D."/>
            <person name="Stolyar S."/>
            <person name="Hazen T."/>
            <person name="Woyke T."/>
        </authorList>
    </citation>
    <scope>NUCLEOTIDE SEQUENCE [LARGE SCALE GENOMIC DNA]</scope>
    <source>
        <strain evidence="13">ATCC 700032 / DSM 10660 / SES-3</strain>
    </source>
</reference>
<dbReference type="GO" id="GO:0005524">
    <property type="term" value="F:ATP binding"/>
    <property type="evidence" value="ECO:0007669"/>
    <property type="project" value="UniProtKB-KW"/>
</dbReference>
<dbReference type="PROSITE" id="PS50109">
    <property type="entry name" value="HIS_KIN"/>
    <property type="match status" value="1"/>
</dbReference>
<evidence type="ECO:0000256" key="8">
    <source>
        <dbReference type="ARBA" id="ARBA00023012"/>
    </source>
</evidence>